<accession>A0A151JG95</accession>
<dbReference type="Gene3D" id="3.20.80.10">
    <property type="entry name" value="Regulatory factor, effector binding domain"/>
    <property type="match status" value="1"/>
</dbReference>
<organism evidence="1 2">
    <name type="scientific">Vibrio cidicii</name>
    <dbReference type="NCBI Taxonomy" id="1763883"/>
    <lineage>
        <taxon>Bacteria</taxon>
        <taxon>Pseudomonadati</taxon>
        <taxon>Pseudomonadota</taxon>
        <taxon>Gammaproteobacteria</taxon>
        <taxon>Vibrionales</taxon>
        <taxon>Vibrionaceae</taxon>
        <taxon>Vibrio</taxon>
    </lineage>
</organism>
<gene>
    <name evidence="1" type="ORF">AUQ44_01430</name>
</gene>
<reference evidence="2" key="1">
    <citation type="submission" date="2015-12" db="EMBL/GenBank/DDBJ databases">
        <authorList>
            <person name="Tarr C.L."/>
            <person name="Gladney L.M."/>
        </authorList>
    </citation>
    <scope>NUCLEOTIDE SEQUENCE [LARGE SCALE GENOMIC DNA]</scope>
    <source>
        <strain evidence="2">2756-81</strain>
    </source>
</reference>
<comment type="caution">
    <text evidence="1">The sequence shown here is derived from an EMBL/GenBank/DDBJ whole genome shotgun (WGS) entry which is preliminary data.</text>
</comment>
<name>A0A151JG95_9VIBR</name>
<evidence type="ECO:0000313" key="2">
    <source>
        <dbReference type="Proteomes" id="UP000075349"/>
    </source>
</evidence>
<evidence type="ECO:0008006" key="3">
    <source>
        <dbReference type="Google" id="ProtNLM"/>
    </source>
</evidence>
<evidence type="ECO:0000313" key="1">
    <source>
        <dbReference type="EMBL" id="KYN24603.1"/>
    </source>
</evidence>
<dbReference type="AlphaFoldDB" id="A0A151JG95"/>
<protein>
    <recommendedName>
        <fullName evidence="3">Bacterial transcription activator effector binding domain-containing protein</fullName>
    </recommendedName>
</protein>
<sequence length="155" mass="17567">MELKTTHVGKVLTIERYLSIPEVGPESIVCCAKAYDTAKSLGLSIEGPWHFISFGIPRDTKTQFQVKFCLPVSGTSNELQSQDIKFEFLGPFYCASRNFQGNLNQLFELGYKPLVEEINNLNSTYTGESREVYHAWEGPESESNIVEIQFGLFRE</sequence>
<dbReference type="RefSeq" id="WP_065818801.1">
    <property type="nucleotide sequence ID" value="NZ_CP043556.1"/>
</dbReference>
<proteinExistence type="predicted"/>
<dbReference type="EMBL" id="LOMK01000001">
    <property type="protein sequence ID" value="KYN24603.1"/>
    <property type="molecule type" value="Genomic_DNA"/>
</dbReference>
<dbReference type="Proteomes" id="UP000075349">
    <property type="component" value="Unassembled WGS sequence"/>
</dbReference>
<dbReference type="InterPro" id="IPR011256">
    <property type="entry name" value="Reg_factor_effector_dom_sf"/>
</dbReference>